<dbReference type="InterPro" id="IPR006603">
    <property type="entry name" value="PQ-loop_rpt"/>
</dbReference>
<protein>
    <recommendedName>
        <fullName evidence="11">PQ-loop-domain-containing protein</fullName>
    </recommendedName>
</protein>
<evidence type="ECO:0000256" key="8">
    <source>
        <dbReference type="SAM" id="Phobius"/>
    </source>
</evidence>
<dbReference type="InterPro" id="IPR051415">
    <property type="entry name" value="LAAT-1"/>
</dbReference>
<evidence type="ECO:0000256" key="3">
    <source>
        <dbReference type="ARBA" id="ARBA00022989"/>
    </source>
</evidence>
<keyword evidence="4 8" id="KW-0472">Membrane</keyword>
<dbReference type="GO" id="GO:0098852">
    <property type="term" value="C:lytic vacuole membrane"/>
    <property type="evidence" value="ECO:0007669"/>
    <property type="project" value="UniProtKB-ARBA"/>
</dbReference>
<evidence type="ECO:0000313" key="10">
    <source>
        <dbReference type="Proteomes" id="UP001149813"/>
    </source>
</evidence>
<evidence type="ECO:0000313" key="9">
    <source>
        <dbReference type="EMBL" id="KAJ1723504.1"/>
    </source>
</evidence>
<feature type="transmembrane region" description="Helical" evidence="8">
    <location>
        <begin position="215"/>
        <end position="236"/>
    </location>
</feature>
<dbReference type="FunFam" id="1.20.1280.290:FF:000009">
    <property type="entry name" value="PQ loop repeat family protein"/>
    <property type="match status" value="1"/>
</dbReference>
<feature type="transmembrane region" description="Helical" evidence="8">
    <location>
        <begin position="64"/>
        <end position="89"/>
    </location>
</feature>
<name>A0A9W8CS43_9FUNG</name>
<dbReference type="OrthoDB" id="8048523at2759"/>
<evidence type="ECO:0000256" key="7">
    <source>
        <dbReference type="SAM" id="MobiDB-lite"/>
    </source>
</evidence>
<organism evidence="9 10">
    <name type="scientific">Coemansia erecta</name>
    <dbReference type="NCBI Taxonomy" id="147472"/>
    <lineage>
        <taxon>Eukaryota</taxon>
        <taxon>Fungi</taxon>
        <taxon>Fungi incertae sedis</taxon>
        <taxon>Zoopagomycota</taxon>
        <taxon>Kickxellomycotina</taxon>
        <taxon>Kickxellomycetes</taxon>
        <taxon>Kickxellales</taxon>
        <taxon>Kickxellaceae</taxon>
        <taxon>Coemansia</taxon>
    </lineage>
</organism>
<dbReference type="GO" id="GO:0015174">
    <property type="term" value="F:basic amino acid transmembrane transporter activity"/>
    <property type="evidence" value="ECO:0007669"/>
    <property type="project" value="UniProtKB-ARBA"/>
</dbReference>
<feature type="region of interest" description="Disordered" evidence="7">
    <location>
        <begin position="116"/>
        <end position="137"/>
    </location>
</feature>
<comment type="similarity">
    <text evidence="5">Belongs to the laat-1 family.</text>
</comment>
<evidence type="ECO:0008006" key="11">
    <source>
        <dbReference type="Google" id="ProtNLM"/>
    </source>
</evidence>
<feature type="transmembrane region" description="Helical" evidence="8">
    <location>
        <begin position="181"/>
        <end position="203"/>
    </location>
</feature>
<keyword evidence="10" id="KW-1185">Reference proteome</keyword>
<dbReference type="Pfam" id="PF04193">
    <property type="entry name" value="PQ-loop"/>
    <property type="match status" value="2"/>
</dbReference>
<evidence type="ECO:0000256" key="2">
    <source>
        <dbReference type="ARBA" id="ARBA00022692"/>
    </source>
</evidence>
<sequence length="287" mass="32246">MLGVNVLVSGIFGYVSIVCWIVVLMPQIHLNYKRKSCDGVSLAFYVMWSLGDLFNLAGALMENLIFTAILLPLYYILTDCVVLSQFYIYRNNHYCSDGHLEEGHVDEERALLSNQHSSGACNGDGRSEAGRDGHEHGRKTAFASTNSILISLALCLLAITFAVHYYHANIDWFKHIGMRQAIAQIFGYLSAAVYLGAYIPQLVRNYRTKSTEGLSLLMFILVIVANVTYCLSILTFQRPTRDYLQKYASWLLGASGTIWLELGVLYQFFIYRPGHRSAENADQNDGP</sequence>
<proteinExistence type="inferred from homology"/>
<feature type="transmembrane region" description="Helical" evidence="8">
    <location>
        <begin position="248"/>
        <end position="269"/>
    </location>
</feature>
<feature type="transmembrane region" description="Helical" evidence="8">
    <location>
        <begin position="6"/>
        <end position="25"/>
    </location>
</feature>
<comment type="catalytic activity">
    <reaction evidence="6">
        <text>L-histidine(out) + L-arginine(in) = L-histidine(in) + L-arginine(out)</text>
        <dbReference type="Rhea" id="RHEA:71063"/>
        <dbReference type="ChEBI" id="CHEBI:32682"/>
        <dbReference type="ChEBI" id="CHEBI:57595"/>
    </reaction>
</comment>
<dbReference type="Gene3D" id="1.20.1280.290">
    <property type="match status" value="2"/>
</dbReference>
<reference evidence="9" key="1">
    <citation type="submission" date="2022-07" db="EMBL/GenBank/DDBJ databases">
        <title>Phylogenomic reconstructions and comparative analyses of Kickxellomycotina fungi.</title>
        <authorList>
            <person name="Reynolds N.K."/>
            <person name="Stajich J.E."/>
            <person name="Barry K."/>
            <person name="Grigoriev I.V."/>
            <person name="Crous P."/>
            <person name="Smith M.E."/>
        </authorList>
    </citation>
    <scope>NUCLEOTIDE SEQUENCE</scope>
    <source>
        <strain evidence="9">NBRC 32514</strain>
    </source>
</reference>
<feature type="compositionally biased region" description="Basic and acidic residues" evidence="7">
    <location>
        <begin position="125"/>
        <end position="135"/>
    </location>
</feature>
<comment type="subcellular location">
    <subcellularLocation>
        <location evidence="1">Membrane</location>
        <topology evidence="1">Multi-pass membrane protein</topology>
    </subcellularLocation>
</comment>
<evidence type="ECO:0000256" key="1">
    <source>
        <dbReference type="ARBA" id="ARBA00004141"/>
    </source>
</evidence>
<keyword evidence="3 8" id="KW-1133">Transmembrane helix</keyword>
<feature type="transmembrane region" description="Helical" evidence="8">
    <location>
        <begin position="37"/>
        <end position="58"/>
    </location>
</feature>
<dbReference type="SMART" id="SM00679">
    <property type="entry name" value="CTNS"/>
    <property type="match status" value="2"/>
</dbReference>
<comment type="caution">
    <text evidence="9">The sequence shown here is derived from an EMBL/GenBank/DDBJ whole genome shotgun (WGS) entry which is preliminary data.</text>
</comment>
<keyword evidence="2 8" id="KW-0812">Transmembrane</keyword>
<dbReference type="Proteomes" id="UP001149813">
    <property type="component" value="Unassembled WGS sequence"/>
</dbReference>
<feature type="transmembrane region" description="Helical" evidence="8">
    <location>
        <begin position="148"/>
        <end position="166"/>
    </location>
</feature>
<evidence type="ECO:0000256" key="4">
    <source>
        <dbReference type="ARBA" id="ARBA00023136"/>
    </source>
</evidence>
<gene>
    <name evidence="9" type="ORF">LPJ53_002161</name>
</gene>
<dbReference type="PANTHER" id="PTHR16201:SF44">
    <property type="entry name" value="SEVEN TRANSMEMBRANE PROTEIN 1"/>
    <property type="match status" value="1"/>
</dbReference>
<dbReference type="PANTHER" id="PTHR16201">
    <property type="entry name" value="SEVEN TRANSMEMBRANE PROTEIN 1-RELATED"/>
    <property type="match status" value="1"/>
</dbReference>
<evidence type="ECO:0000256" key="5">
    <source>
        <dbReference type="ARBA" id="ARBA00038039"/>
    </source>
</evidence>
<evidence type="ECO:0000256" key="6">
    <source>
        <dbReference type="ARBA" id="ARBA00050768"/>
    </source>
</evidence>
<dbReference type="AlphaFoldDB" id="A0A9W8CS43"/>
<dbReference type="GO" id="GO:0034486">
    <property type="term" value="P:vacuolar transmembrane transport"/>
    <property type="evidence" value="ECO:0007669"/>
    <property type="project" value="UniProtKB-ARBA"/>
</dbReference>
<accession>A0A9W8CS43</accession>
<dbReference type="EMBL" id="JANBOJ010000064">
    <property type="protein sequence ID" value="KAJ1723504.1"/>
    <property type="molecule type" value="Genomic_DNA"/>
</dbReference>